<dbReference type="Gene3D" id="1.10.287.370">
    <property type="match status" value="1"/>
</dbReference>
<dbReference type="Proteomes" id="UP000219036">
    <property type="component" value="Unassembled WGS sequence"/>
</dbReference>
<keyword evidence="2" id="KW-1185">Reference proteome</keyword>
<dbReference type="AlphaFoldDB" id="A0A285N5I0"/>
<organism evidence="1 2">
    <name type="scientific">Persephonella hydrogeniphila</name>
    <dbReference type="NCBI Taxonomy" id="198703"/>
    <lineage>
        <taxon>Bacteria</taxon>
        <taxon>Pseudomonadati</taxon>
        <taxon>Aquificota</taxon>
        <taxon>Aquificia</taxon>
        <taxon>Aquificales</taxon>
        <taxon>Hydrogenothermaceae</taxon>
        <taxon>Persephonella</taxon>
    </lineage>
</organism>
<dbReference type="GO" id="GO:0006457">
    <property type="term" value="P:protein folding"/>
    <property type="evidence" value="ECO:0007669"/>
    <property type="project" value="InterPro"/>
</dbReference>
<dbReference type="InterPro" id="IPR002777">
    <property type="entry name" value="PFD_beta-like"/>
</dbReference>
<dbReference type="GO" id="GO:0016272">
    <property type="term" value="C:prefoldin complex"/>
    <property type="evidence" value="ECO:0007669"/>
    <property type="project" value="InterPro"/>
</dbReference>
<evidence type="ECO:0000313" key="1">
    <source>
        <dbReference type="EMBL" id="SNZ03256.1"/>
    </source>
</evidence>
<dbReference type="Pfam" id="PF01920">
    <property type="entry name" value="Prefoldin_2"/>
    <property type="match status" value="1"/>
</dbReference>
<protein>
    <submittedName>
        <fullName evidence="1">Uncharacterized protein</fullName>
    </submittedName>
</protein>
<reference evidence="2" key="1">
    <citation type="submission" date="2017-09" db="EMBL/GenBank/DDBJ databases">
        <authorList>
            <person name="Varghese N."/>
            <person name="Submissions S."/>
        </authorList>
    </citation>
    <scope>NUCLEOTIDE SEQUENCE [LARGE SCALE GENOMIC DNA]</scope>
    <source>
        <strain evidence="2">DSM 15103</strain>
    </source>
</reference>
<accession>A0A285N5I0</accession>
<dbReference type="RefSeq" id="WP_180753925.1">
    <property type="nucleotide sequence ID" value="NZ_OBEI01000001.1"/>
</dbReference>
<name>A0A285N5I0_9AQUI</name>
<dbReference type="SUPFAM" id="SSF46579">
    <property type="entry name" value="Prefoldin"/>
    <property type="match status" value="1"/>
</dbReference>
<sequence length="58" mass="6804">MKEKEKKQIEKTLELIEQLPENRRFFYNTGVLMIELTKEEAVKLLKKELEGLGGNTHS</sequence>
<proteinExistence type="predicted"/>
<dbReference type="EMBL" id="OBEI01000001">
    <property type="protein sequence ID" value="SNZ03256.1"/>
    <property type="molecule type" value="Genomic_DNA"/>
</dbReference>
<evidence type="ECO:0000313" key="2">
    <source>
        <dbReference type="Proteomes" id="UP000219036"/>
    </source>
</evidence>
<dbReference type="GO" id="GO:0051082">
    <property type="term" value="F:unfolded protein binding"/>
    <property type="evidence" value="ECO:0007669"/>
    <property type="project" value="InterPro"/>
</dbReference>
<dbReference type="InterPro" id="IPR009053">
    <property type="entry name" value="Prefoldin"/>
</dbReference>
<gene>
    <name evidence="1" type="ORF">SAMN06265182_0333</name>
</gene>